<comment type="caution">
    <text evidence="2">The sequence shown here is derived from an EMBL/GenBank/DDBJ whole genome shotgun (WGS) entry which is preliminary data.</text>
</comment>
<reference evidence="2" key="1">
    <citation type="journal article" date="2023" name="G3 (Bethesda)">
        <title>A reference genome for the long-term kleptoplast-retaining sea slug Elysia crispata morphotype clarki.</title>
        <authorList>
            <person name="Eastman K.E."/>
            <person name="Pendleton A.L."/>
            <person name="Shaikh M.A."/>
            <person name="Suttiyut T."/>
            <person name="Ogas R."/>
            <person name="Tomko P."/>
            <person name="Gavelis G."/>
            <person name="Widhalm J.R."/>
            <person name="Wisecaver J.H."/>
        </authorList>
    </citation>
    <scope>NUCLEOTIDE SEQUENCE</scope>
    <source>
        <strain evidence="2">ECLA1</strain>
    </source>
</reference>
<dbReference type="AlphaFoldDB" id="A0AAE0XTI8"/>
<proteinExistence type="predicted"/>
<protein>
    <submittedName>
        <fullName evidence="2">Uncharacterized protein</fullName>
    </submittedName>
</protein>
<sequence length="95" mass="10694">MAGVTNPRNAAKIRAPSQPLDSSGSLTSASPPLVCLGNIKQFFVELKGSKKRRRGGVVEEGGRRKLKTKSYLKLSYTQLDYRQEKTERRRCRGRK</sequence>
<evidence type="ECO:0000313" key="2">
    <source>
        <dbReference type="EMBL" id="KAK3711033.1"/>
    </source>
</evidence>
<evidence type="ECO:0000256" key="1">
    <source>
        <dbReference type="SAM" id="MobiDB-lite"/>
    </source>
</evidence>
<organism evidence="2 3">
    <name type="scientific">Elysia crispata</name>
    <name type="common">lettuce slug</name>
    <dbReference type="NCBI Taxonomy" id="231223"/>
    <lineage>
        <taxon>Eukaryota</taxon>
        <taxon>Metazoa</taxon>
        <taxon>Spiralia</taxon>
        <taxon>Lophotrochozoa</taxon>
        <taxon>Mollusca</taxon>
        <taxon>Gastropoda</taxon>
        <taxon>Heterobranchia</taxon>
        <taxon>Euthyneura</taxon>
        <taxon>Panpulmonata</taxon>
        <taxon>Sacoglossa</taxon>
        <taxon>Placobranchoidea</taxon>
        <taxon>Plakobranchidae</taxon>
        <taxon>Elysia</taxon>
    </lineage>
</organism>
<feature type="compositionally biased region" description="Polar residues" evidence="1">
    <location>
        <begin position="19"/>
        <end position="30"/>
    </location>
</feature>
<name>A0AAE0XTI8_9GAST</name>
<accession>A0AAE0XTI8</accession>
<keyword evidence="3" id="KW-1185">Reference proteome</keyword>
<dbReference type="Proteomes" id="UP001283361">
    <property type="component" value="Unassembled WGS sequence"/>
</dbReference>
<dbReference type="EMBL" id="JAWDGP010007625">
    <property type="protein sequence ID" value="KAK3711033.1"/>
    <property type="molecule type" value="Genomic_DNA"/>
</dbReference>
<evidence type="ECO:0000313" key="3">
    <source>
        <dbReference type="Proteomes" id="UP001283361"/>
    </source>
</evidence>
<gene>
    <name evidence="2" type="ORF">RRG08_009622</name>
</gene>
<feature type="region of interest" description="Disordered" evidence="1">
    <location>
        <begin position="1"/>
        <end position="31"/>
    </location>
</feature>